<reference evidence="1" key="2">
    <citation type="submission" date="2021-03" db="UniProtKB">
        <authorList>
            <consortium name="EnsemblPlants"/>
        </authorList>
    </citation>
    <scope>IDENTIFICATION</scope>
</reference>
<keyword evidence="2" id="KW-1185">Reference proteome</keyword>
<proteinExistence type="predicted"/>
<dbReference type="Proteomes" id="UP000596661">
    <property type="component" value="Chromosome 6"/>
</dbReference>
<evidence type="ECO:0000313" key="1">
    <source>
        <dbReference type="EnsemblPlants" id="cds.evm.model.06.420"/>
    </source>
</evidence>
<accession>A0A803PYB6</accession>
<dbReference type="EnsemblPlants" id="evm.model.06.420">
    <property type="protein sequence ID" value="cds.evm.model.06.420"/>
    <property type="gene ID" value="evm.TU.06.420"/>
</dbReference>
<protein>
    <submittedName>
        <fullName evidence="1">Uncharacterized protein</fullName>
    </submittedName>
</protein>
<dbReference type="Gramene" id="evm.model.06.420">
    <property type="protein sequence ID" value="cds.evm.model.06.420"/>
    <property type="gene ID" value="evm.TU.06.420"/>
</dbReference>
<organism evidence="1 2">
    <name type="scientific">Cannabis sativa</name>
    <name type="common">Hemp</name>
    <name type="synonym">Marijuana</name>
    <dbReference type="NCBI Taxonomy" id="3483"/>
    <lineage>
        <taxon>Eukaryota</taxon>
        <taxon>Viridiplantae</taxon>
        <taxon>Streptophyta</taxon>
        <taxon>Embryophyta</taxon>
        <taxon>Tracheophyta</taxon>
        <taxon>Spermatophyta</taxon>
        <taxon>Magnoliopsida</taxon>
        <taxon>eudicotyledons</taxon>
        <taxon>Gunneridae</taxon>
        <taxon>Pentapetalae</taxon>
        <taxon>rosids</taxon>
        <taxon>fabids</taxon>
        <taxon>Rosales</taxon>
        <taxon>Cannabaceae</taxon>
        <taxon>Cannabis</taxon>
    </lineage>
</organism>
<dbReference type="EMBL" id="UZAU01000564">
    <property type="status" value="NOT_ANNOTATED_CDS"/>
    <property type="molecule type" value="Genomic_DNA"/>
</dbReference>
<reference evidence="1" key="1">
    <citation type="submission" date="2018-11" db="EMBL/GenBank/DDBJ databases">
        <authorList>
            <person name="Grassa J C."/>
        </authorList>
    </citation>
    <scope>NUCLEOTIDE SEQUENCE [LARGE SCALE GENOMIC DNA]</scope>
</reference>
<evidence type="ECO:0000313" key="2">
    <source>
        <dbReference type="Proteomes" id="UP000596661"/>
    </source>
</evidence>
<name>A0A803PYB6_CANSA</name>
<dbReference type="AlphaFoldDB" id="A0A803PYB6"/>
<sequence>MVDTKQINGNVTTHDPHTTRLAIRCRIKITRGVTLPHVDVISEIDHKNERPRATFNRERVVPIRRKRCEHCVILSNCPLGHYDSDGNLLSRLSEPLVLSLDHFLEQSLEPKILDITPGGITYLLTMFVLYKELGWPQPTPYEVEYYFDMESVLQQHRPRYFYFSQVSHQWLDDSNNLSMPKVDEHVNKYFISWDVKKICHRHFQRVPFVKRSIPTLQIRDRVNHILSILVEQRNITQLASVNNFLMYGLHPPTPGVARVLTVDEVCLGDRQGPDLDDDEVP</sequence>